<dbReference type="Proteomes" id="UP000870292">
    <property type="component" value="Unassembled WGS sequence"/>
</dbReference>
<evidence type="ECO:0000313" key="2">
    <source>
        <dbReference type="EMBL" id="HBB1574798.1"/>
    </source>
</evidence>
<organism evidence="2">
    <name type="scientific">Escherichia coli</name>
    <dbReference type="NCBI Taxonomy" id="562"/>
    <lineage>
        <taxon>Bacteria</taxon>
        <taxon>Pseudomonadati</taxon>
        <taxon>Pseudomonadota</taxon>
        <taxon>Gammaproteobacteria</taxon>
        <taxon>Enterobacterales</taxon>
        <taxon>Enterobacteriaceae</taxon>
        <taxon>Escherichia</taxon>
    </lineage>
</organism>
<dbReference type="InterPro" id="IPR029044">
    <property type="entry name" value="Nucleotide-diphossugar_trans"/>
</dbReference>
<keyword evidence="2" id="KW-0808">Transferase</keyword>
<accession>A0A8H9W0M6</accession>
<dbReference type="GO" id="GO:0016758">
    <property type="term" value="F:hexosyltransferase activity"/>
    <property type="evidence" value="ECO:0007669"/>
    <property type="project" value="UniProtKB-ARBA"/>
</dbReference>
<reference evidence="2" key="1">
    <citation type="journal article" date="2018" name="Genome Biol.">
        <title>SKESA: strategic k-mer extension for scrupulous assemblies.</title>
        <authorList>
            <person name="Souvorov A."/>
            <person name="Agarwala R."/>
            <person name="Lipman D.J."/>
        </authorList>
    </citation>
    <scope>NUCLEOTIDE SEQUENCE</scope>
    <source>
        <strain evidence="2">Escherichia coli</strain>
    </source>
</reference>
<gene>
    <name evidence="2" type="ORF">J0541_003778</name>
</gene>
<dbReference type="EMBL" id="DADUEU010000026">
    <property type="protein sequence ID" value="HBB1574798.1"/>
    <property type="molecule type" value="Genomic_DNA"/>
</dbReference>
<reference evidence="2" key="2">
    <citation type="submission" date="2021-03" db="EMBL/GenBank/DDBJ databases">
        <authorList>
            <consortium name="NCBI Pathogen Detection Project"/>
        </authorList>
    </citation>
    <scope>NUCLEOTIDE SEQUENCE</scope>
    <source>
        <strain evidence="2">Escherichia coli</strain>
    </source>
</reference>
<proteinExistence type="predicted"/>
<dbReference type="RefSeq" id="WP_032203193.1">
    <property type="nucleotide sequence ID" value="NZ_JACUZB010000017.1"/>
</dbReference>
<evidence type="ECO:0000259" key="1">
    <source>
        <dbReference type="Pfam" id="PF00535"/>
    </source>
</evidence>
<dbReference type="Pfam" id="PF00535">
    <property type="entry name" value="Glycos_transf_2"/>
    <property type="match status" value="1"/>
</dbReference>
<dbReference type="InterPro" id="IPR001173">
    <property type="entry name" value="Glyco_trans_2-like"/>
</dbReference>
<dbReference type="Gene3D" id="3.90.550.10">
    <property type="entry name" value="Spore Coat Polysaccharide Biosynthesis Protein SpsA, Chain A"/>
    <property type="match status" value="1"/>
</dbReference>
<sequence length="294" mass="33840">MKVKYSIVVPLYNKSSYVKDTLESICHQLTIDTEVIIIDDGSTDDSVSIVEEFIHKYPQIKLFCFENKGVSEARNRGLKNANGDYVIFVDADDIINEGYVNDIIKTVNTIPEQFDILGYNYIRGGAPVIPKHVKDGYINYFELYLKYGPPFCSSSVVIAKNKLSDLQLFPEGEWLGEDIYAWAKIIMGGGKVYFRNFNACNYITDINGAMAKQKTKIKLIRKDNEIKIDDPKFDLFINYHKRDYLKSCLIFGDKNSLRQYIRNESGANILFYKILSYLPHALFKFLVCVKRKMS</sequence>
<feature type="domain" description="Glycosyltransferase 2-like" evidence="1">
    <location>
        <begin position="6"/>
        <end position="132"/>
    </location>
</feature>
<dbReference type="AlphaFoldDB" id="A0A8H9W0M6"/>
<dbReference type="PANTHER" id="PTHR22916:SF3">
    <property type="entry name" value="UDP-GLCNAC:BETAGAL BETA-1,3-N-ACETYLGLUCOSAMINYLTRANSFERASE-LIKE PROTEIN 1"/>
    <property type="match status" value="1"/>
</dbReference>
<name>A0A8H9W0M6_ECOLX</name>
<dbReference type="CDD" id="cd00761">
    <property type="entry name" value="Glyco_tranf_GTA_type"/>
    <property type="match status" value="1"/>
</dbReference>
<comment type="caution">
    <text evidence="2">The sequence shown here is derived from an EMBL/GenBank/DDBJ whole genome shotgun (WGS) entry which is preliminary data.</text>
</comment>
<protein>
    <submittedName>
        <fullName evidence="2">Glycosyltransferase family 2 protein</fullName>
    </submittedName>
</protein>
<dbReference type="PANTHER" id="PTHR22916">
    <property type="entry name" value="GLYCOSYLTRANSFERASE"/>
    <property type="match status" value="1"/>
</dbReference>
<dbReference type="SUPFAM" id="SSF53448">
    <property type="entry name" value="Nucleotide-diphospho-sugar transferases"/>
    <property type="match status" value="1"/>
</dbReference>